<evidence type="ECO:0000256" key="1">
    <source>
        <dbReference type="SAM" id="Phobius"/>
    </source>
</evidence>
<feature type="transmembrane region" description="Helical" evidence="1">
    <location>
        <begin position="83"/>
        <end position="103"/>
    </location>
</feature>
<reference evidence="2 3" key="1">
    <citation type="journal article" date="2018" name="Nat. Ecol. Evol.">
        <title>Pezizomycetes genomes reveal the molecular basis of ectomycorrhizal truffle lifestyle.</title>
        <authorList>
            <person name="Murat C."/>
            <person name="Payen T."/>
            <person name="Noel B."/>
            <person name="Kuo A."/>
            <person name="Morin E."/>
            <person name="Chen J."/>
            <person name="Kohler A."/>
            <person name="Krizsan K."/>
            <person name="Balestrini R."/>
            <person name="Da Silva C."/>
            <person name="Montanini B."/>
            <person name="Hainaut M."/>
            <person name="Levati E."/>
            <person name="Barry K.W."/>
            <person name="Belfiori B."/>
            <person name="Cichocki N."/>
            <person name="Clum A."/>
            <person name="Dockter R.B."/>
            <person name="Fauchery L."/>
            <person name="Guy J."/>
            <person name="Iotti M."/>
            <person name="Le Tacon F."/>
            <person name="Lindquist E.A."/>
            <person name="Lipzen A."/>
            <person name="Malagnac F."/>
            <person name="Mello A."/>
            <person name="Molinier V."/>
            <person name="Miyauchi S."/>
            <person name="Poulain J."/>
            <person name="Riccioni C."/>
            <person name="Rubini A."/>
            <person name="Sitrit Y."/>
            <person name="Splivallo R."/>
            <person name="Traeger S."/>
            <person name="Wang M."/>
            <person name="Zifcakova L."/>
            <person name="Wipf D."/>
            <person name="Zambonelli A."/>
            <person name="Paolocci F."/>
            <person name="Nowrousian M."/>
            <person name="Ottonello S."/>
            <person name="Baldrian P."/>
            <person name="Spatafora J.W."/>
            <person name="Henrissat B."/>
            <person name="Nagy L.G."/>
            <person name="Aury J.M."/>
            <person name="Wincker P."/>
            <person name="Grigoriev I.V."/>
            <person name="Bonfante P."/>
            <person name="Martin F.M."/>
        </authorList>
    </citation>
    <scope>NUCLEOTIDE SEQUENCE [LARGE SCALE GENOMIC DNA]</scope>
    <source>
        <strain evidence="2 3">RN42</strain>
    </source>
</reference>
<dbReference type="AlphaFoldDB" id="A0A3N4IBM8"/>
<feature type="transmembrane region" description="Helical" evidence="1">
    <location>
        <begin position="58"/>
        <end position="76"/>
    </location>
</feature>
<accession>A0A3N4IBM8</accession>
<keyword evidence="1" id="KW-0812">Transmembrane</keyword>
<proteinExistence type="predicted"/>
<evidence type="ECO:0000313" key="3">
    <source>
        <dbReference type="Proteomes" id="UP000275078"/>
    </source>
</evidence>
<dbReference type="Proteomes" id="UP000275078">
    <property type="component" value="Unassembled WGS sequence"/>
</dbReference>
<dbReference type="EMBL" id="ML119702">
    <property type="protein sequence ID" value="RPA79134.1"/>
    <property type="molecule type" value="Genomic_DNA"/>
</dbReference>
<evidence type="ECO:0000313" key="2">
    <source>
        <dbReference type="EMBL" id="RPA79134.1"/>
    </source>
</evidence>
<keyword evidence="1" id="KW-0472">Membrane</keyword>
<keyword evidence="3" id="KW-1185">Reference proteome</keyword>
<sequence length="129" mass="14361">MLATMDQVEAVLSQLPPPVGSMVIYLLHTALNAKDHPLVQEFFNFLFEPFTSTPIDPIRILTTLGIIWLSFTIMGMATRWVMWFTRMLMFVVVLIAVLVAVVGGKDAVDGFVGVAKQWLVGHQSQKADL</sequence>
<keyword evidence="1" id="KW-1133">Transmembrane helix</keyword>
<name>A0A3N4IBM8_ASCIM</name>
<gene>
    <name evidence="2" type="ORF">BJ508DRAFT_363336</name>
</gene>
<protein>
    <submittedName>
        <fullName evidence="2">Uncharacterized protein</fullName>
    </submittedName>
</protein>
<organism evidence="2 3">
    <name type="scientific">Ascobolus immersus RN42</name>
    <dbReference type="NCBI Taxonomy" id="1160509"/>
    <lineage>
        <taxon>Eukaryota</taxon>
        <taxon>Fungi</taxon>
        <taxon>Dikarya</taxon>
        <taxon>Ascomycota</taxon>
        <taxon>Pezizomycotina</taxon>
        <taxon>Pezizomycetes</taxon>
        <taxon>Pezizales</taxon>
        <taxon>Ascobolaceae</taxon>
        <taxon>Ascobolus</taxon>
    </lineage>
</organism>